<dbReference type="AlphaFoldDB" id="A0AAI9X2I3"/>
<comment type="caution">
    <text evidence="1">The sequence shown here is derived from an EMBL/GenBank/DDBJ whole genome shotgun (WGS) entry which is preliminary data.</text>
</comment>
<gene>
    <name evidence="1" type="ORF">VN97_g12377</name>
</gene>
<keyword evidence="2" id="KW-1185">Reference proteome</keyword>
<dbReference type="EMBL" id="LACB01000903">
    <property type="protein sequence ID" value="KAJ9481123.1"/>
    <property type="molecule type" value="Genomic_DNA"/>
</dbReference>
<protein>
    <submittedName>
        <fullName evidence="1">Uncharacterized protein</fullName>
    </submittedName>
</protein>
<reference evidence="1" key="2">
    <citation type="journal article" date="2016" name="Fungal Biol.">
        <title>Ochratoxin A production by Penicillium thymicola.</title>
        <authorList>
            <person name="Nguyen H.D.T."/>
            <person name="McMullin D.R."/>
            <person name="Ponomareva E."/>
            <person name="Riley R."/>
            <person name="Pomraning K.R."/>
            <person name="Baker S.E."/>
            <person name="Seifert K.A."/>
        </authorList>
    </citation>
    <scope>NUCLEOTIDE SEQUENCE</scope>
    <source>
        <strain evidence="1">DAOM 180753</strain>
    </source>
</reference>
<name>A0AAI9X2I3_PENTH</name>
<sequence length="595" mass="67387">MNQFRLLKLGEVAGVVRFVMQNPGIMTCEVFDLHARTLLGVLNIPRTPGPPVAISQVFSWRCTPNEKLVLSLIVALSGFRIPNLLFQRLSQEQRRWTESGEIRVIMPSDAGLESKYLEVLLPKVGFERLIAELGPCIITQEGSDNSQELYYTVRSPLKEEWTEVVKHDQELAIAALQLVCFSFPRERLWEPQFLSDGRRLAPCLSHTLLRNKNNELPSVVKEAALECLVAKSGLGTAYISQDDLQEAQALLRQGEPVSDYLEAAISHRQSTLARLEAKYQYSLALSRWCCSSLHCHADKRLHAWHLHLFVSHLKTLNLQEKFEEAHEKLKQWKMPPMPSLMERQVVTSFSLVASEIERSLGRLNVAKGYLEDCYSHTLLLGSDSNRFQIVCALIDVRCALGELEGAEYLVRDEIKKLGSVGGLSKALRRLQVSSLDVDIARLSPKSLVDAHSKIARLVHCFDQMTKLDISDQLLHVRTLTASARIYHLQSNHSQAIQQWEKVKSCAVNYSAFRNKGFTFAFSQLSIGYAYMKVAGTPVSNPYYQQYAQVASDNIAEANSVFEKEKDNYWIPLIVTSWLPIIRSEILNWQRLAAFS</sequence>
<proteinExistence type="predicted"/>
<evidence type="ECO:0000313" key="2">
    <source>
        <dbReference type="Proteomes" id="UP001227192"/>
    </source>
</evidence>
<reference evidence="1" key="1">
    <citation type="submission" date="2015-06" db="EMBL/GenBank/DDBJ databases">
        <authorList>
            <person name="Nguyen H."/>
        </authorList>
    </citation>
    <scope>NUCLEOTIDE SEQUENCE</scope>
    <source>
        <strain evidence="1">DAOM 180753</strain>
    </source>
</reference>
<dbReference type="Proteomes" id="UP001227192">
    <property type="component" value="Unassembled WGS sequence"/>
</dbReference>
<organism evidence="1 2">
    <name type="scientific">Penicillium thymicola</name>
    <dbReference type="NCBI Taxonomy" id="293382"/>
    <lineage>
        <taxon>Eukaryota</taxon>
        <taxon>Fungi</taxon>
        <taxon>Dikarya</taxon>
        <taxon>Ascomycota</taxon>
        <taxon>Pezizomycotina</taxon>
        <taxon>Eurotiomycetes</taxon>
        <taxon>Eurotiomycetidae</taxon>
        <taxon>Eurotiales</taxon>
        <taxon>Aspergillaceae</taxon>
        <taxon>Penicillium</taxon>
    </lineage>
</organism>
<evidence type="ECO:0000313" key="1">
    <source>
        <dbReference type="EMBL" id="KAJ9481123.1"/>
    </source>
</evidence>
<accession>A0AAI9X2I3</accession>